<sequence>MSMDFRQNLKEVLRFVEDDYDSVSAIAKFFNLVASASQKVAILVDDSNFLAWKQHVLLVLKTHRLQSYIDGSITIPPRMLTSDDCVSVENPAFIQYEQ</sequence>
<evidence type="ECO:0000313" key="2">
    <source>
        <dbReference type="Proteomes" id="UP000828251"/>
    </source>
</evidence>
<keyword evidence="2" id="KW-1185">Reference proteome</keyword>
<dbReference type="AlphaFoldDB" id="A0A9D3ZMW3"/>
<proteinExistence type="predicted"/>
<name>A0A9D3ZMW3_9ROSI</name>
<comment type="caution">
    <text evidence="1">The sequence shown here is derived from an EMBL/GenBank/DDBJ whole genome shotgun (WGS) entry which is preliminary data.</text>
</comment>
<evidence type="ECO:0008006" key="3">
    <source>
        <dbReference type="Google" id="ProtNLM"/>
    </source>
</evidence>
<organism evidence="1 2">
    <name type="scientific">Gossypium stocksii</name>
    <dbReference type="NCBI Taxonomy" id="47602"/>
    <lineage>
        <taxon>Eukaryota</taxon>
        <taxon>Viridiplantae</taxon>
        <taxon>Streptophyta</taxon>
        <taxon>Embryophyta</taxon>
        <taxon>Tracheophyta</taxon>
        <taxon>Spermatophyta</taxon>
        <taxon>Magnoliopsida</taxon>
        <taxon>eudicotyledons</taxon>
        <taxon>Gunneridae</taxon>
        <taxon>Pentapetalae</taxon>
        <taxon>rosids</taxon>
        <taxon>malvids</taxon>
        <taxon>Malvales</taxon>
        <taxon>Malvaceae</taxon>
        <taxon>Malvoideae</taxon>
        <taxon>Gossypium</taxon>
    </lineage>
</organism>
<gene>
    <name evidence="1" type="ORF">J1N35_038576</name>
</gene>
<dbReference type="EMBL" id="JAIQCV010000011">
    <property type="protein sequence ID" value="KAH1047792.1"/>
    <property type="molecule type" value="Genomic_DNA"/>
</dbReference>
<accession>A0A9D3ZMW3</accession>
<dbReference type="OrthoDB" id="973354at2759"/>
<evidence type="ECO:0000313" key="1">
    <source>
        <dbReference type="EMBL" id="KAH1047792.1"/>
    </source>
</evidence>
<dbReference type="Proteomes" id="UP000828251">
    <property type="component" value="Unassembled WGS sequence"/>
</dbReference>
<protein>
    <recommendedName>
        <fullName evidence="3">Retrotransposon Copia-like N-terminal domain-containing protein</fullName>
    </recommendedName>
</protein>
<reference evidence="1 2" key="1">
    <citation type="journal article" date="2021" name="Plant Biotechnol. J.">
        <title>Multi-omics assisted identification of the key and species-specific regulatory components of drought-tolerant mechanisms in Gossypium stocksii.</title>
        <authorList>
            <person name="Yu D."/>
            <person name="Ke L."/>
            <person name="Zhang D."/>
            <person name="Wu Y."/>
            <person name="Sun Y."/>
            <person name="Mei J."/>
            <person name="Sun J."/>
            <person name="Sun Y."/>
        </authorList>
    </citation>
    <scope>NUCLEOTIDE SEQUENCE [LARGE SCALE GENOMIC DNA]</scope>
    <source>
        <strain evidence="2">cv. E1</strain>
        <tissue evidence="1">Leaf</tissue>
    </source>
</reference>